<evidence type="ECO:0000313" key="8">
    <source>
        <dbReference type="EMBL" id="PXW68311.1"/>
    </source>
</evidence>
<organism evidence="8 9">
    <name type="scientific">Blastomonas natatoria</name>
    <dbReference type="NCBI Taxonomy" id="34015"/>
    <lineage>
        <taxon>Bacteria</taxon>
        <taxon>Pseudomonadati</taxon>
        <taxon>Pseudomonadota</taxon>
        <taxon>Alphaproteobacteria</taxon>
        <taxon>Sphingomonadales</taxon>
        <taxon>Sphingomonadaceae</taxon>
        <taxon>Blastomonas</taxon>
    </lineage>
</organism>
<dbReference type="GO" id="GO:0005886">
    <property type="term" value="C:plasma membrane"/>
    <property type="evidence" value="ECO:0007669"/>
    <property type="project" value="UniProtKB-SubCell"/>
</dbReference>
<evidence type="ECO:0000259" key="7">
    <source>
        <dbReference type="Pfam" id="PF05425"/>
    </source>
</evidence>
<evidence type="ECO:0000256" key="4">
    <source>
        <dbReference type="ARBA" id="ARBA00022989"/>
    </source>
</evidence>
<name>A0A2V3V346_9SPHN</name>
<protein>
    <submittedName>
        <fullName evidence="8">Putative copper resistance protein D</fullName>
    </submittedName>
</protein>
<gene>
    <name evidence="8" type="ORF">C7451_11834</name>
</gene>
<evidence type="ECO:0000256" key="3">
    <source>
        <dbReference type="ARBA" id="ARBA00022692"/>
    </source>
</evidence>
<dbReference type="GO" id="GO:0006825">
    <property type="term" value="P:copper ion transport"/>
    <property type="evidence" value="ECO:0007669"/>
    <property type="project" value="InterPro"/>
</dbReference>
<evidence type="ECO:0000256" key="5">
    <source>
        <dbReference type="ARBA" id="ARBA00023136"/>
    </source>
</evidence>
<dbReference type="Proteomes" id="UP000248014">
    <property type="component" value="Unassembled WGS sequence"/>
</dbReference>
<sequence length="308" mass="31933">MGWAVEPGLRFLNYAVLLGMFGSTAFRLIALRSARFLTVRSRASLRLIGGAAAAFVLSVVLMLVSVAAMMGVPLFDLDWSTISMMVSGTDIGIAFAVRIVLLLLALCFLVAVRTTTLSQVVVAACFAAALLSLGWSGHAAAGEGGIGLLHRLNNGAHLIAAGLWLGAIICFVDLTVKLHRRPDREQALALLSQIHAFAPLGVGLVAVVAITGLINSQLIFGILNSLVVLSTPYGLMLAAKLILVGGMVAFGANNAAIGRRFATSGEQSGNSVRDVLARLRLSLGGELCFAVGVLGLVAVLGLASPGMM</sequence>
<comment type="subcellular location">
    <subcellularLocation>
        <location evidence="1">Cell membrane</location>
        <topology evidence="1">Multi-pass membrane protein</topology>
    </subcellularLocation>
</comment>
<accession>A0A2V3V346</accession>
<feature type="transmembrane region" description="Helical" evidence="6">
    <location>
        <begin position="91"/>
        <end position="110"/>
    </location>
</feature>
<feature type="transmembrane region" description="Helical" evidence="6">
    <location>
        <begin position="188"/>
        <end position="213"/>
    </location>
</feature>
<dbReference type="AlphaFoldDB" id="A0A2V3V346"/>
<dbReference type="EMBL" id="QJJM01000018">
    <property type="protein sequence ID" value="PXW68311.1"/>
    <property type="molecule type" value="Genomic_DNA"/>
</dbReference>
<keyword evidence="4 6" id="KW-1133">Transmembrane helix</keyword>
<feature type="transmembrane region" description="Helical" evidence="6">
    <location>
        <begin position="12"/>
        <end position="31"/>
    </location>
</feature>
<feature type="transmembrane region" description="Helical" evidence="6">
    <location>
        <begin position="43"/>
        <end position="71"/>
    </location>
</feature>
<proteinExistence type="predicted"/>
<feature type="transmembrane region" description="Helical" evidence="6">
    <location>
        <begin position="155"/>
        <end position="176"/>
    </location>
</feature>
<feature type="transmembrane region" description="Helical" evidence="6">
    <location>
        <begin position="117"/>
        <end position="135"/>
    </location>
</feature>
<evidence type="ECO:0000313" key="9">
    <source>
        <dbReference type="Proteomes" id="UP000248014"/>
    </source>
</evidence>
<keyword evidence="5 6" id="KW-0472">Membrane</keyword>
<keyword evidence="9" id="KW-1185">Reference proteome</keyword>
<feature type="domain" description="Copper resistance protein D" evidence="7">
    <location>
        <begin position="196"/>
        <end position="300"/>
    </location>
</feature>
<evidence type="ECO:0000256" key="2">
    <source>
        <dbReference type="ARBA" id="ARBA00022475"/>
    </source>
</evidence>
<evidence type="ECO:0000256" key="6">
    <source>
        <dbReference type="SAM" id="Phobius"/>
    </source>
</evidence>
<dbReference type="PANTHER" id="PTHR34820:SF4">
    <property type="entry name" value="INNER MEMBRANE PROTEIN YEBZ"/>
    <property type="match status" value="1"/>
</dbReference>
<dbReference type="InterPro" id="IPR032694">
    <property type="entry name" value="CopC/D"/>
</dbReference>
<evidence type="ECO:0000256" key="1">
    <source>
        <dbReference type="ARBA" id="ARBA00004651"/>
    </source>
</evidence>
<keyword evidence="3 6" id="KW-0812">Transmembrane</keyword>
<comment type="caution">
    <text evidence="8">The sequence shown here is derived from an EMBL/GenBank/DDBJ whole genome shotgun (WGS) entry which is preliminary data.</text>
</comment>
<reference evidence="8 9" key="1">
    <citation type="submission" date="2018-05" db="EMBL/GenBank/DDBJ databases">
        <title>Genomic Encyclopedia of Type Strains, Phase IV (KMG-IV): sequencing the most valuable type-strain genomes for metagenomic binning, comparative biology and taxonomic classification.</title>
        <authorList>
            <person name="Goeker M."/>
        </authorList>
    </citation>
    <scope>NUCLEOTIDE SEQUENCE [LARGE SCALE GENOMIC DNA]</scope>
    <source>
        <strain evidence="8 9">DSM 3183</strain>
    </source>
</reference>
<dbReference type="InterPro" id="IPR008457">
    <property type="entry name" value="Cu-R_CopD_dom"/>
</dbReference>
<dbReference type="Pfam" id="PF05425">
    <property type="entry name" value="CopD"/>
    <property type="match status" value="1"/>
</dbReference>
<keyword evidence="2" id="KW-1003">Cell membrane</keyword>
<feature type="transmembrane region" description="Helical" evidence="6">
    <location>
        <begin position="283"/>
        <end position="303"/>
    </location>
</feature>
<dbReference type="OrthoDB" id="6053803at2"/>
<feature type="transmembrane region" description="Helical" evidence="6">
    <location>
        <begin position="233"/>
        <end position="252"/>
    </location>
</feature>
<dbReference type="PANTHER" id="PTHR34820">
    <property type="entry name" value="INNER MEMBRANE PROTEIN YEBZ"/>
    <property type="match status" value="1"/>
</dbReference>